<sequence>MVGAADFRERTQERAAWERSGKGEPERQSYRPQCECSSEKRHDDTMTLCFTTRDLAASPVDQFKEAAIAVDSVLTQPLEAAVDPTPAHSTGPCPGG</sequence>
<feature type="compositionally biased region" description="Basic and acidic residues" evidence="1">
    <location>
        <begin position="1"/>
        <end position="29"/>
    </location>
</feature>
<reference evidence="2" key="1">
    <citation type="journal article" date="2014" name="Int. J. Syst. Evol. Microbiol.">
        <title>Complete genome sequence of Corynebacterium casei LMG S-19264T (=DSM 44701T), isolated from a smear-ripened cheese.</title>
        <authorList>
            <consortium name="US DOE Joint Genome Institute (JGI-PGF)"/>
            <person name="Walter F."/>
            <person name="Albersmeier A."/>
            <person name="Kalinowski J."/>
            <person name="Ruckert C."/>
        </authorList>
    </citation>
    <scope>NUCLEOTIDE SEQUENCE</scope>
    <source>
        <strain evidence="2">VKM Ac-1069</strain>
    </source>
</reference>
<dbReference type="Proteomes" id="UP001143463">
    <property type="component" value="Unassembled WGS sequence"/>
</dbReference>
<proteinExistence type="predicted"/>
<gene>
    <name evidence="2" type="ORF">GCM10017577_10210</name>
</gene>
<evidence type="ECO:0000256" key="1">
    <source>
        <dbReference type="SAM" id="MobiDB-lite"/>
    </source>
</evidence>
<protein>
    <submittedName>
        <fullName evidence="2">Uncharacterized protein</fullName>
    </submittedName>
</protein>
<keyword evidence="3" id="KW-1185">Reference proteome</keyword>
<dbReference type="AlphaFoldDB" id="A0A9W6NUW2"/>
<evidence type="ECO:0000313" key="3">
    <source>
        <dbReference type="Proteomes" id="UP001143463"/>
    </source>
</evidence>
<comment type="caution">
    <text evidence="2">The sequence shown here is derived from an EMBL/GenBank/DDBJ whole genome shotgun (WGS) entry which is preliminary data.</text>
</comment>
<reference evidence="2" key="2">
    <citation type="submission" date="2023-01" db="EMBL/GenBank/DDBJ databases">
        <authorList>
            <person name="Sun Q."/>
            <person name="Evtushenko L."/>
        </authorList>
    </citation>
    <scope>NUCLEOTIDE SEQUENCE</scope>
    <source>
        <strain evidence="2">VKM Ac-1069</strain>
    </source>
</reference>
<evidence type="ECO:0000313" key="2">
    <source>
        <dbReference type="EMBL" id="GLL09881.1"/>
    </source>
</evidence>
<name>A0A9W6NUW2_9PSEU</name>
<feature type="region of interest" description="Disordered" evidence="1">
    <location>
        <begin position="1"/>
        <end position="42"/>
    </location>
</feature>
<accession>A0A9W6NUW2</accession>
<dbReference type="EMBL" id="BSFQ01000003">
    <property type="protein sequence ID" value="GLL09881.1"/>
    <property type="molecule type" value="Genomic_DNA"/>
</dbReference>
<organism evidence="2 3">
    <name type="scientific">Pseudonocardia halophobica</name>
    <dbReference type="NCBI Taxonomy" id="29401"/>
    <lineage>
        <taxon>Bacteria</taxon>
        <taxon>Bacillati</taxon>
        <taxon>Actinomycetota</taxon>
        <taxon>Actinomycetes</taxon>
        <taxon>Pseudonocardiales</taxon>
        <taxon>Pseudonocardiaceae</taxon>
        <taxon>Pseudonocardia</taxon>
    </lineage>
</organism>